<accession>A0A6J7JZH0</accession>
<evidence type="ECO:0000256" key="1">
    <source>
        <dbReference type="SAM" id="MobiDB-lite"/>
    </source>
</evidence>
<reference evidence="4" key="1">
    <citation type="submission" date="2020-05" db="EMBL/GenBank/DDBJ databases">
        <authorList>
            <person name="Chiriac C."/>
            <person name="Salcher M."/>
            <person name="Ghai R."/>
            <person name="Kavagutti S V."/>
        </authorList>
    </citation>
    <scope>NUCLEOTIDE SEQUENCE</scope>
</reference>
<sequence length="38" mass="3998">MVSRTPDLGAIFPKKSSGGALKGKKHPRVAKGIGFGRF</sequence>
<organism evidence="4">
    <name type="scientific">freshwater metagenome</name>
    <dbReference type="NCBI Taxonomy" id="449393"/>
    <lineage>
        <taxon>unclassified sequences</taxon>
        <taxon>metagenomes</taxon>
        <taxon>ecological metagenomes</taxon>
    </lineage>
</organism>
<evidence type="ECO:0000313" key="3">
    <source>
        <dbReference type="EMBL" id="CAB4839434.1"/>
    </source>
</evidence>
<evidence type="ECO:0000313" key="2">
    <source>
        <dbReference type="EMBL" id="CAB4672223.1"/>
    </source>
</evidence>
<name>A0A6J7JZH0_9ZZZZ</name>
<dbReference type="EMBL" id="CAFAZW010000001">
    <property type="protein sequence ID" value="CAB4839434.1"/>
    <property type="molecule type" value="Genomic_DNA"/>
</dbReference>
<evidence type="ECO:0000313" key="4">
    <source>
        <dbReference type="EMBL" id="CAB4948119.1"/>
    </source>
</evidence>
<gene>
    <name evidence="2" type="ORF">UFOPK2340_00499</name>
    <name evidence="3" type="ORF">UFOPK3256_00063</name>
    <name evidence="4" type="ORF">UFOPK3827_00366</name>
</gene>
<dbReference type="EMBL" id="CAEZXC010000019">
    <property type="protein sequence ID" value="CAB4672223.1"/>
    <property type="molecule type" value="Genomic_DNA"/>
</dbReference>
<dbReference type="AlphaFoldDB" id="A0A6J7JZH0"/>
<feature type="region of interest" description="Disordered" evidence="1">
    <location>
        <begin position="1"/>
        <end position="26"/>
    </location>
</feature>
<dbReference type="EMBL" id="CAFBNM010000003">
    <property type="protein sequence ID" value="CAB4948119.1"/>
    <property type="molecule type" value="Genomic_DNA"/>
</dbReference>
<protein>
    <submittedName>
        <fullName evidence="4">Unannotated protein</fullName>
    </submittedName>
</protein>
<proteinExistence type="predicted"/>